<dbReference type="AlphaFoldDB" id="F7D2P1"/>
<feature type="chain" id="PRO_5030169978" evidence="10">
    <location>
        <begin position="22"/>
        <end position="503"/>
    </location>
</feature>
<keyword evidence="5 8" id="KW-0175">Coiled coil</keyword>
<keyword evidence="4 10" id="KW-0732">Signal</keyword>
<dbReference type="PROSITE" id="PS51406">
    <property type="entry name" value="FIBRINOGEN_C_2"/>
    <property type="match status" value="1"/>
</dbReference>
<feature type="coiled-coil region" evidence="8">
    <location>
        <begin position="176"/>
        <end position="210"/>
    </location>
</feature>
<evidence type="ECO:0000256" key="5">
    <source>
        <dbReference type="ARBA" id="ARBA00023054"/>
    </source>
</evidence>
<sequence>LITQPNMILLLAECCIFLTVAHIAKTSYLKEMENPKKHHHKVQHGPCSYTFLLPEVDNCPSPPSNFQVSNSLQRDAPPHAENQWPSKKLQDLESITENNTQWLQKLESLIQDSVRGENGGAQRSAVQNQTATMLEIGTNILTQTAEQTRKLTDVETQVLNQTTRLEIQLLENSLFTNKLEKEMMLQTQEIVKLREKNSFLEHKVLKIEEKHKEEVEVLRSEKLQVDDVLSRQNELIGELGQQLSEATVNNSMLQRQQIAIMETVGQLINMVSQYNHIPVIPKEDQMTFRDCADVYKSGLTSSGVYTLHFSNATSTVKVLCEMDISGGGWTIIQHRKDGSVDFHRLWKEYREGFGSPSGEYWLGNEFVHQLTAHGSYALRIQLRDWDGNEAYSLYDHFSLGTEEQKYRLLVRGYSGTAGRTSSFSPTGTEFSTKDVDNDRCSCRCAQMATGGWWFDACGPSNLNGIYYQGGQSTAKFNGLKWHYWKGPTHGLKSVSMMIRPTDF</sequence>
<dbReference type="InterPro" id="IPR020837">
    <property type="entry name" value="Fibrinogen_CS"/>
</dbReference>
<feature type="signal peptide" evidence="10">
    <location>
        <begin position="1"/>
        <end position="21"/>
    </location>
</feature>
<dbReference type="InterPro" id="IPR037579">
    <property type="entry name" value="FIB_ANG-like"/>
</dbReference>
<dbReference type="InterPro" id="IPR014716">
    <property type="entry name" value="Fibrinogen_a/b/g_C_1"/>
</dbReference>
<accession>G1K3A7</accession>
<keyword evidence="2" id="KW-0964">Secreted</keyword>
<accession>F7D2P1</accession>
<reference evidence="12" key="2">
    <citation type="submission" date="2011-08" db="UniProtKB">
        <authorList>
            <consortium name="Ensembl"/>
        </authorList>
    </citation>
    <scope>IDENTIFICATION</scope>
</reference>
<evidence type="ECO:0000256" key="8">
    <source>
        <dbReference type="SAM" id="Coils"/>
    </source>
</evidence>
<feature type="domain" description="Fibrinogen C-terminal" evidence="11">
    <location>
        <begin position="282"/>
        <end position="502"/>
    </location>
</feature>
<dbReference type="PANTHER" id="PTHR47221:SF6">
    <property type="entry name" value="FIBRINOGEN ALPHA CHAIN"/>
    <property type="match status" value="1"/>
</dbReference>
<feature type="compositionally biased region" description="Polar residues" evidence="9">
    <location>
        <begin position="64"/>
        <end position="73"/>
    </location>
</feature>
<dbReference type="InterPro" id="IPR057439">
    <property type="entry name" value="ANG-1/2/4"/>
</dbReference>
<gene>
    <name evidence="12" type="primary">rab19</name>
</gene>
<dbReference type="CDD" id="cd00087">
    <property type="entry name" value="FReD"/>
    <property type="match status" value="1"/>
</dbReference>
<organism evidence="12">
    <name type="scientific">Xenopus tropicalis</name>
    <name type="common">Western clawed frog</name>
    <name type="synonym">Silurana tropicalis</name>
    <dbReference type="NCBI Taxonomy" id="8364"/>
    <lineage>
        <taxon>Eukaryota</taxon>
        <taxon>Metazoa</taxon>
        <taxon>Chordata</taxon>
        <taxon>Craniata</taxon>
        <taxon>Vertebrata</taxon>
        <taxon>Euteleostomi</taxon>
        <taxon>Amphibia</taxon>
        <taxon>Batrachia</taxon>
        <taxon>Anura</taxon>
        <taxon>Pipoidea</taxon>
        <taxon>Pipidae</taxon>
        <taxon>Xenopodinae</taxon>
        <taxon>Xenopus</taxon>
        <taxon>Silurana</taxon>
    </lineage>
</organism>
<evidence type="ECO:0000256" key="10">
    <source>
        <dbReference type="SAM" id="SignalP"/>
    </source>
</evidence>
<dbReference type="FunFam" id="3.90.215.10:FF:000001">
    <property type="entry name" value="Tenascin isoform 1"/>
    <property type="match status" value="1"/>
</dbReference>
<evidence type="ECO:0000259" key="11">
    <source>
        <dbReference type="PROSITE" id="PS51406"/>
    </source>
</evidence>
<dbReference type="Pfam" id="PF25443">
    <property type="entry name" value="ANG-1"/>
    <property type="match status" value="1"/>
</dbReference>
<dbReference type="GO" id="GO:0001525">
    <property type="term" value="P:angiogenesis"/>
    <property type="evidence" value="ECO:0007669"/>
    <property type="project" value="UniProtKB-KW"/>
</dbReference>
<keyword evidence="6" id="KW-1015">Disulfide bond</keyword>
<dbReference type="STRING" id="8364.ENSXETP00000009548"/>
<dbReference type="Bgee" id="ENSXETG00000002673">
    <property type="expression patterns" value="Expressed in neurula embryo and 8 other cell types or tissues"/>
</dbReference>
<dbReference type="GeneTree" id="ENSGT00940000156717"/>
<evidence type="ECO:0000256" key="6">
    <source>
        <dbReference type="ARBA" id="ARBA00023157"/>
    </source>
</evidence>
<dbReference type="SMART" id="SM00186">
    <property type="entry name" value="FBG"/>
    <property type="match status" value="1"/>
</dbReference>
<dbReference type="Pfam" id="PF00147">
    <property type="entry name" value="Fibrinogen_C"/>
    <property type="match status" value="1"/>
</dbReference>
<evidence type="ECO:0000256" key="4">
    <source>
        <dbReference type="ARBA" id="ARBA00022729"/>
    </source>
</evidence>
<dbReference type="GO" id="GO:0005576">
    <property type="term" value="C:extracellular region"/>
    <property type="evidence" value="ECO:0007669"/>
    <property type="project" value="UniProtKB-SubCell"/>
</dbReference>
<dbReference type="InterPro" id="IPR002181">
    <property type="entry name" value="Fibrinogen_a/b/g_C_dom"/>
</dbReference>
<evidence type="ECO:0000256" key="2">
    <source>
        <dbReference type="ARBA" id="ARBA00022525"/>
    </source>
</evidence>
<keyword evidence="7" id="KW-0325">Glycoprotein</keyword>
<proteinExistence type="predicted"/>
<dbReference type="SUPFAM" id="SSF56496">
    <property type="entry name" value="Fibrinogen C-terminal domain-like"/>
    <property type="match status" value="1"/>
</dbReference>
<dbReference type="NCBIfam" id="NF040941">
    <property type="entry name" value="GGGWT_bact"/>
    <property type="match status" value="1"/>
</dbReference>
<dbReference type="eggNOG" id="KOG2579">
    <property type="taxonomic scope" value="Eukaryota"/>
</dbReference>
<dbReference type="PANTHER" id="PTHR47221">
    <property type="entry name" value="FIBRINOGEN ALPHA CHAIN"/>
    <property type="match status" value="1"/>
</dbReference>
<dbReference type="InterPro" id="IPR036056">
    <property type="entry name" value="Fibrinogen-like_C"/>
</dbReference>
<evidence type="ECO:0000256" key="9">
    <source>
        <dbReference type="SAM" id="MobiDB-lite"/>
    </source>
</evidence>
<dbReference type="Xenbase" id="XB-GENE-495128">
    <property type="gene designation" value="rab19"/>
</dbReference>
<protein>
    <submittedName>
        <fullName evidence="12">Ras-related protein Rab-19</fullName>
    </submittedName>
</protein>
<name>F7D2P1_XENTR</name>
<dbReference type="GO" id="GO:0007596">
    <property type="term" value="P:blood coagulation"/>
    <property type="evidence" value="ECO:0007669"/>
    <property type="project" value="InterPro"/>
</dbReference>
<feature type="region of interest" description="Disordered" evidence="9">
    <location>
        <begin position="64"/>
        <end position="86"/>
    </location>
</feature>
<dbReference type="FunFam" id="4.10.530.10:FF:000001">
    <property type="entry name" value="angiopoietin-2 isoform X1"/>
    <property type="match status" value="1"/>
</dbReference>
<reference evidence="12" key="1">
    <citation type="journal article" date="2010" name="Science">
        <title>The genome of the Western clawed frog Xenopus tropicalis.</title>
        <authorList>
            <person name="Hellsten U."/>
            <person name="Harland R.M."/>
            <person name="Gilchrist M.J."/>
            <person name="Hendrix D."/>
            <person name="Jurka J."/>
            <person name="Kapitonov V."/>
            <person name="Ovcharenko I."/>
            <person name="Putnam N.H."/>
            <person name="Shu S."/>
            <person name="Taher L."/>
            <person name="Blitz I.L."/>
            <person name="Blumberg B."/>
            <person name="Dichmann D.S."/>
            <person name="Dubchak I."/>
            <person name="Amaya E."/>
            <person name="Detter J.C."/>
            <person name="Fletcher R."/>
            <person name="Gerhard D.S."/>
            <person name="Goodstein D."/>
            <person name="Graves T."/>
            <person name="Grigoriev I.V."/>
            <person name="Grimwood J."/>
            <person name="Kawashima T."/>
            <person name="Lindquist E."/>
            <person name="Lucas S.M."/>
            <person name="Mead P.E."/>
            <person name="Mitros T."/>
            <person name="Ogino H."/>
            <person name="Ohta Y."/>
            <person name="Poliakov A.V."/>
            <person name="Pollet N."/>
            <person name="Robert J."/>
            <person name="Salamov A."/>
            <person name="Sater A.K."/>
            <person name="Schmutz J."/>
            <person name="Terry A."/>
            <person name="Vize P.D."/>
            <person name="Warren W.C."/>
            <person name="Wells D."/>
            <person name="Wills A."/>
            <person name="Wilson R.K."/>
            <person name="Zimmerman L.B."/>
            <person name="Zorn A.M."/>
            <person name="Grainger R."/>
            <person name="Grammer T."/>
            <person name="Khokha M.K."/>
            <person name="Richardson P.M."/>
            <person name="Rokhsar D.S."/>
        </authorList>
    </citation>
    <scope>NUCLEOTIDE SEQUENCE [LARGE SCALE GENOMIC DNA]</scope>
    <source>
        <strain evidence="12">Nigerian</strain>
    </source>
</reference>
<evidence type="ECO:0000256" key="7">
    <source>
        <dbReference type="ARBA" id="ARBA00023180"/>
    </source>
</evidence>
<evidence type="ECO:0000256" key="3">
    <source>
        <dbReference type="ARBA" id="ARBA00022657"/>
    </source>
</evidence>
<comment type="subcellular location">
    <subcellularLocation>
        <location evidence="1">Secreted</location>
    </subcellularLocation>
</comment>
<dbReference type="HOGENOM" id="CLU_038628_3_1_1"/>
<dbReference type="PROSITE" id="PS00514">
    <property type="entry name" value="FIBRINOGEN_C_1"/>
    <property type="match status" value="1"/>
</dbReference>
<evidence type="ECO:0000256" key="1">
    <source>
        <dbReference type="ARBA" id="ARBA00004613"/>
    </source>
</evidence>
<evidence type="ECO:0000313" key="12">
    <source>
        <dbReference type="Ensembl" id="ENSXETP00000005753"/>
    </source>
</evidence>
<dbReference type="Ensembl" id="ENSXETT00000005753">
    <property type="protein sequence ID" value="ENSXETP00000005753"/>
    <property type="gene ID" value="ENSXETG00000002673"/>
</dbReference>
<dbReference type="Gene3D" id="3.90.215.10">
    <property type="entry name" value="Gamma Fibrinogen, chain A, domain 1"/>
    <property type="match status" value="1"/>
</dbReference>
<keyword evidence="3" id="KW-0037">Angiogenesis</keyword>